<feature type="region of interest" description="Disordered" evidence="1">
    <location>
        <begin position="268"/>
        <end position="299"/>
    </location>
</feature>
<gene>
    <name evidence="2" type="ORF">Aory04_000742700</name>
</gene>
<feature type="compositionally biased region" description="Low complexity" evidence="1">
    <location>
        <begin position="18"/>
        <end position="31"/>
    </location>
</feature>
<dbReference type="Proteomes" id="UP001165205">
    <property type="component" value="Unassembled WGS sequence"/>
</dbReference>
<comment type="caution">
    <text evidence="2">The sequence shown here is derived from an EMBL/GenBank/DDBJ whole genome shotgun (WGS) entry which is preliminary data.</text>
</comment>
<protein>
    <submittedName>
        <fullName evidence="2">Unnamed protein product</fullName>
    </submittedName>
</protein>
<organism evidence="2 3">
    <name type="scientific">Aspergillus oryzae</name>
    <name type="common">Yellow koji mold</name>
    <dbReference type="NCBI Taxonomy" id="5062"/>
    <lineage>
        <taxon>Eukaryota</taxon>
        <taxon>Fungi</taxon>
        <taxon>Dikarya</taxon>
        <taxon>Ascomycota</taxon>
        <taxon>Pezizomycotina</taxon>
        <taxon>Eurotiomycetes</taxon>
        <taxon>Eurotiomycetidae</taxon>
        <taxon>Eurotiales</taxon>
        <taxon>Aspergillaceae</taxon>
        <taxon>Aspergillus</taxon>
        <taxon>Aspergillus subgen. Circumdati</taxon>
    </lineage>
</organism>
<dbReference type="EMBL" id="BSYA01000086">
    <property type="protein sequence ID" value="GMG31553.1"/>
    <property type="molecule type" value="Genomic_DNA"/>
</dbReference>
<feature type="region of interest" description="Disordered" evidence="1">
    <location>
        <begin position="1"/>
        <end position="33"/>
    </location>
</feature>
<evidence type="ECO:0000256" key="1">
    <source>
        <dbReference type="SAM" id="MobiDB-lite"/>
    </source>
</evidence>
<name>A0AAN5BZG2_ASPOZ</name>
<reference evidence="2" key="1">
    <citation type="submission" date="2023-04" db="EMBL/GenBank/DDBJ databases">
        <title>Aspergillus oryzae NBRC 4228.</title>
        <authorList>
            <person name="Ichikawa N."/>
            <person name="Sato H."/>
            <person name="Tonouchi N."/>
        </authorList>
    </citation>
    <scope>NUCLEOTIDE SEQUENCE</scope>
    <source>
        <strain evidence="2">NBRC 4228</strain>
    </source>
</reference>
<dbReference type="AlphaFoldDB" id="A0AAN5BZG2"/>
<accession>A0AAN5BZG2</accession>
<sequence length="367" mass="41313">MMAGKSNDRALMPPPASPSRSPRRSQSSQPRTDISNAFSESVKLEVIRMTGTSCWSCATPDPEFAHVVAQKDGQVCIQYPHTFLHWLTSLKAPYWIQAGLFPFSFKTAVNCIPLCPICYSAFDRFSDPCWVFLPTNLAFFIMWEMKDRARRAQGVDPSDRTVPTIAQYRDHLASQGLVSQNADGGLYRGYFLKDVLPPAYRSISLLKTLATPKIWHGHPMAAIRRGIAILGSARCYALDRTTIDQLATLRRLYFDDMNLINERLAEAYHAPPKDHKRKRSDDESDHDDQKSPPTDTDIHRIVQDTHNIGDIQDTHHVCTLPDSLVIDIHNEVYASSNWVLGPNATGNDAINRFAPLFESMDVVKLLS</sequence>
<evidence type="ECO:0000313" key="3">
    <source>
        <dbReference type="Proteomes" id="UP001165205"/>
    </source>
</evidence>
<proteinExistence type="predicted"/>
<evidence type="ECO:0000313" key="2">
    <source>
        <dbReference type="EMBL" id="GMG31553.1"/>
    </source>
</evidence>